<dbReference type="Proteomes" id="UP000790347">
    <property type="component" value="Unassembled WGS sequence"/>
</dbReference>
<organism evidence="1 2">
    <name type="scientific">Dermatophagoides farinae</name>
    <name type="common">American house dust mite</name>
    <dbReference type="NCBI Taxonomy" id="6954"/>
    <lineage>
        <taxon>Eukaryota</taxon>
        <taxon>Metazoa</taxon>
        <taxon>Ecdysozoa</taxon>
        <taxon>Arthropoda</taxon>
        <taxon>Chelicerata</taxon>
        <taxon>Arachnida</taxon>
        <taxon>Acari</taxon>
        <taxon>Acariformes</taxon>
        <taxon>Sarcoptiformes</taxon>
        <taxon>Astigmata</taxon>
        <taxon>Psoroptidia</taxon>
        <taxon>Analgoidea</taxon>
        <taxon>Pyroglyphidae</taxon>
        <taxon>Dermatophagoidinae</taxon>
        <taxon>Dermatophagoides</taxon>
    </lineage>
</organism>
<sequence>MDDNSFVFLSFSGMFLQQQQHPHDNNNNRYKSYLKTYLLKTSSTHLINIIIMIEVIGEFRESVNW</sequence>
<keyword evidence="2" id="KW-1185">Reference proteome</keyword>
<dbReference type="EMBL" id="ASGP02000008">
    <property type="protein sequence ID" value="KAH9493620.1"/>
    <property type="molecule type" value="Genomic_DNA"/>
</dbReference>
<evidence type="ECO:0000313" key="1">
    <source>
        <dbReference type="EMBL" id="KAH9493620.1"/>
    </source>
</evidence>
<comment type="caution">
    <text evidence="1">The sequence shown here is derived from an EMBL/GenBank/DDBJ whole genome shotgun (WGS) entry which is preliminary data.</text>
</comment>
<reference evidence="1" key="1">
    <citation type="submission" date="2013-05" db="EMBL/GenBank/DDBJ databases">
        <authorList>
            <person name="Yim A.K.Y."/>
            <person name="Chan T.F."/>
            <person name="Ji K.M."/>
            <person name="Liu X.Y."/>
            <person name="Zhou J.W."/>
            <person name="Li R.Q."/>
            <person name="Yang K.Y."/>
            <person name="Li J."/>
            <person name="Li M."/>
            <person name="Law P.T.W."/>
            <person name="Wu Y.L."/>
            <person name="Cai Z.L."/>
            <person name="Qin H."/>
            <person name="Bao Y."/>
            <person name="Leung R.K.K."/>
            <person name="Ng P.K.S."/>
            <person name="Zou J."/>
            <person name="Zhong X.J."/>
            <person name="Ran P.X."/>
            <person name="Zhong N.S."/>
            <person name="Liu Z.G."/>
            <person name="Tsui S.K.W."/>
        </authorList>
    </citation>
    <scope>NUCLEOTIDE SEQUENCE</scope>
    <source>
        <strain evidence="1">Derf</strain>
        <tissue evidence="1">Whole organism</tissue>
    </source>
</reference>
<dbReference type="AlphaFoldDB" id="A0A922HM29"/>
<protein>
    <submittedName>
        <fullName evidence="1">Uncharacterized protein</fullName>
    </submittedName>
</protein>
<name>A0A922HM29_DERFA</name>
<evidence type="ECO:0000313" key="2">
    <source>
        <dbReference type="Proteomes" id="UP000790347"/>
    </source>
</evidence>
<proteinExistence type="predicted"/>
<gene>
    <name evidence="1" type="ORF">DERF_014359</name>
</gene>
<reference evidence="1" key="2">
    <citation type="journal article" date="2022" name="Res Sq">
        <title>Comparative Genomics Reveals Insights into the Divergent Evolution of Astigmatic Mites and Household Pest Adaptations.</title>
        <authorList>
            <person name="Xiong Q."/>
            <person name="Wan A.T.-Y."/>
            <person name="Liu X.-Y."/>
            <person name="Fung C.S.-H."/>
            <person name="Xiao X."/>
            <person name="Malainual N."/>
            <person name="Hou J."/>
            <person name="Wang L."/>
            <person name="Wang M."/>
            <person name="Yang K."/>
            <person name="Cui Y."/>
            <person name="Leung E."/>
            <person name="Nong W."/>
            <person name="Shin S.-K."/>
            <person name="Au S."/>
            <person name="Jeong K.Y."/>
            <person name="Chew F.T."/>
            <person name="Hui J."/>
            <person name="Leung T.F."/>
            <person name="Tungtrongchitr A."/>
            <person name="Zhong N."/>
            <person name="Liu Z."/>
            <person name="Tsui S."/>
        </authorList>
    </citation>
    <scope>NUCLEOTIDE SEQUENCE</scope>
    <source>
        <strain evidence="1">Derf</strain>
        <tissue evidence="1">Whole organism</tissue>
    </source>
</reference>
<accession>A0A922HM29</accession>